<dbReference type="EMBL" id="GL833130">
    <property type="protein sequence ID" value="EGB07764.1"/>
    <property type="molecule type" value="Genomic_DNA"/>
</dbReference>
<dbReference type="KEGG" id="aaf:AURANDRAFT_27171"/>
<feature type="non-terminal residue" evidence="5">
    <location>
        <position position="372"/>
    </location>
</feature>
<dbReference type="PANTHER" id="PTHR48102">
    <property type="entry name" value="ATP-DEPENDENT CLP PROTEASE ATP-BINDING SUBUNIT CLPX-LIKE, MITOCHONDRIAL-RELATED"/>
    <property type="match status" value="1"/>
</dbReference>
<evidence type="ECO:0008006" key="7">
    <source>
        <dbReference type="Google" id="ProtNLM"/>
    </source>
</evidence>
<accession>F0YB62</accession>
<protein>
    <recommendedName>
        <fullName evidence="7">AAA+ ATPase domain-containing protein</fullName>
    </recommendedName>
</protein>
<keyword evidence="6" id="KW-1185">Reference proteome</keyword>
<dbReference type="OrthoDB" id="1721884at2759"/>
<dbReference type="SMART" id="SM01086">
    <property type="entry name" value="ClpB_D2-small"/>
    <property type="match status" value="1"/>
</dbReference>
<dbReference type="InterPro" id="IPR050052">
    <property type="entry name" value="ATP-dep_Clp_protease_ClpX"/>
</dbReference>
<organism evidence="6">
    <name type="scientific">Aureococcus anophagefferens</name>
    <name type="common">Harmful bloom alga</name>
    <dbReference type="NCBI Taxonomy" id="44056"/>
    <lineage>
        <taxon>Eukaryota</taxon>
        <taxon>Sar</taxon>
        <taxon>Stramenopiles</taxon>
        <taxon>Ochrophyta</taxon>
        <taxon>Pelagophyceae</taxon>
        <taxon>Pelagomonadales</taxon>
        <taxon>Pelagomonadaceae</taxon>
        <taxon>Aureococcus</taxon>
    </lineage>
</organism>
<dbReference type="eggNOG" id="KOG0745">
    <property type="taxonomic scope" value="Eukaryota"/>
</dbReference>
<evidence type="ECO:0000256" key="1">
    <source>
        <dbReference type="ARBA" id="ARBA00022741"/>
    </source>
</evidence>
<sequence>MIPPVASKAKKKTTEKKRSAALERISRFDLRPRQVREHLDRYVVRQDDAKKVLSVAICDHYNVVRRCLSDASERAAEYSKPNILLLGPSGSGKTYIMRTLAKLLGVPFVKADATKFTETGIVGEDAEDLVRNLVEQADGDVELAQYGIIYVDEVDKLCRGEQGGTSTTGAGGATVGGGARGVQSTFLKVMEETEISVNKQSGMIPEIFLGGKPAQPARVSTKHVLFIFSGAFTGLDERLKRKHEQRSMGFGLEAAGGDDGLTDDGVPKSFLKKATSSDFVDAGLETEFIGRIPVRVAVDPLGARDLELILLQSEGSVLRQYERDFAGYGVDLEVTRDAIAAVAAEAAEEKTGARGLVTVLERTFRDFKYELP</sequence>
<dbReference type="Proteomes" id="UP000002729">
    <property type="component" value="Unassembled WGS sequence"/>
</dbReference>
<dbReference type="PANTHER" id="PTHR48102:SF7">
    <property type="entry name" value="ATP-DEPENDENT CLP PROTEASE ATP-BINDING SUBUNIT CLPX-LIKE, MITOCHONDRIAL"/>
    <property type="match status" value="1"/>
</dbReference>
<feature type="domain" description="Clp ATPase C-terminal" evidence="4">
    <location>
        <begin position="301"/>
        <end position="372"/>
    </location>
</feature>
<gene>
    <name evidence="5" type="ORF">AURANDRAFT_27171</name>
</gene>
<dbReference type="OMA" id="AMCDCTL"/>
<evidence type="ECO:0000313" key="5">
    <source>
        <dbReference type="EMBL" id="EGB07764.1"/>
    </source>
</evidence>
<dbReference type="Gene3D" id="3.40.50.300">
    <property type="entry name" value="P-loop containing nucleotide triphosphate hydrolases"/>
    <property type="match status" value="1"/>
</dbReference>
<dbReference type="RefSeq" id="XP_009037746.1">
    <property type="nucleotide sequence ID" value="XM_009039498.1"/>
</dbReference>
<dbReference type="GO" id="GO:0051603">
    <property type="term" value="P:proteolysis involved in protein catabolic process"/>
    <property type="evidence" value="ECO:0007669"/>
    <property type="project" value="TreeGrafter"/>
</dbReference>
<name>F0YB62_AURAN</name>
<dbReference type="GO" id="GO:0005524">
    <property type="term" value="F:ATP binding"/>
    <property type="evidence" value="ECO:0007669"/>
    <property type="project" value="UniProtKB-KW"/>
</dbReference>
<dbReference type="InterPro" id="IPR027417">
    <property type="entry name" value="P-loop_NTPase"/>
</dbReference>
<dbReference type="InterPro" id="IPR003593">
    <property type="entry name" value="AAA+_ATPase"/>
</dbReference>
<dbReference type="Pfam" id="PF07724">
    <property type="entry name" value="AAA_2"/>
    <property type="match status" value="1"/>
</dbReference>
<keyword evidence="2" id="KW-0067">ATP-binding</keyword>
<dbReference type="InterPro" id="IPR003959">
    <property type="entry name" value="ATPase_AAA_core"/>
</dbReference>
<reference evidence="5 6" key="1">
    <citation type="journal article" date="2011" name="Proc. Natl. Acad. Sci. U.S.A.">
        <title>Niche of harmful alga Aureococcus anophagefferens revealed through ecogenomics.</title>
        <authorList>
            <person name="Gobler C.J."/>
            <person name="Berry D.L."/>
            <person name="Dyhrman S.T."/>
            <person name="Wilhelm S.W."/>
            <person name="Salamov A."/>
            <person name="Lobanov A.V."/>
            <person name="Zhang Y."/>
            <person name="Collier J.L."/>
            <person name="Wurch L.L."/>
            <person name="Kustka A.B."/>
            <person name="Dill B.D."/>
            <person name="Shah M."/>
            <person name="VerBerkmoes N.C."/>
            <person name="Kuo A."/>
            <person name="Terry A."/>
            <person name="Pangilinan J."/>
            <person name="Lindquist E.A."/>
            <person name="Lucas S."/>
            <person name="Paulsen I.T."/>
            <person name="Hattenrath-Lehmann T.K."/>
            <person name="Talmage S.C."/>
            <person name="Walker E.A."/>
            <person name="Koch F."/>
            <person name="Burson A.M."/>
            <person name="Marcoval M.A."/>
            <person name="Tang Y.Z."/>
            <person name="Lecleir G.R."/>
            <person name="Coyne K.J."/>
            <person name="Berg G.M."/>
            <person name="Bertrand E.M."/>
            <person name="Saito M.A."/>
            <person name="Gladyshev V.N."/>
            <person name="Grigoriev I.V."/>
        </authorList>
    </citation>
    <scope>NUCLEOTIDE SEQUENCE [LARGE SCALE GENOMIC DNA]</scope>
    <source>
        <strain evidence="6">CCMP 1984</strain>
    </source>
</reference>
<dbReference type="GO" id="GO:0016887">
    <property type="term" value="F:ATP hydrolysis activity"/>
    <property type="evidence" value="ECO:0007669"/>
    <property type="project" value="InterPro"/>
</dbReference>
<dbReference type="SUPFAM" id="SSF52540">
    <property type="entry name" value="P-loop containing nucleoside triphosphate hydrolases"/>
    <property type="match status" value="1"/>
</dbReference>
<feature type="domain" description="AAA+ ATPase" evidence="3">
    <location>
        <begin position="79"/>
        <end position="314"/>
    </location>
</feature>
<evidence type="ECO:0000259" key="4">
    <source>
        <dbReference type="SMART" id="SM01086"/>
    </source>
</evidence>
<dbReference type="InterPro" id="IPR019489">
    <property type="entry name" value="Clp_ATPase_C"/>
</dbReference>
<dbReference type="Pfam" id="PF10431">
    <property type="entry name" value="ClpB_D2-small"/>
    <property type="match status" value="1"/>
</dbReference>
<proteinExistence type="predicted"/>
<dbReference type="Gene3D" id="1.10.8.60">
    <property type="match status" value="1"/>
</dbReference>
<evidence type="ECO:0000256" key="2">
    <source>
        <dbReference type="ARBA" id="ARBA00022840"/>
    </source>
</evidence>
<keyword evidence="1" id="KW-0547">Nucleotide-binding</keyword>
<dbReference type="InParanoid" id="F0YB62"/>
<dbReference type="GeneID" id="20220312"/>
<dbReference type="SMART" id="SM00382">
    <property type="entry name" value="AAA"/>
    <property type="match status" value="1"/>
</dbReference>
<evidence type="ECO:0000259" key="3">
    <source>
        <dbReference type="SMART" id="SM00382"/>
    </source>
</evidence>
<evidence type="ECO:0000313" key="6">
    <source>
        <dbReference type="Proteomes" id="UP000002729"/>
    </source>
</evidence>
<dbReference type="AlphaFoldDB" id="F0YB62"/>